<proteinExistence type="predicted"/>
<organism evidence="1 2">
    <name type="scientific">Gordonia phage Cafasso</name>
    <dbReference type="NCBI Taxonomy" id="2851095"/>
    <lineage>
        <taxon>Viruses</taxon>
        <taxon>Duplodnaviria</taxon>
        <taxon>Heunggongvirae</taxon>
        <taxon>Uroviricota</taxon>
        <taxon>Caudoviricetes</taxon>
        <taxon>Kruegerviridae</taxon>
        <taxon>Cafassovirus</taxon>
        <taxon>Cafassovirus cafasso</taxon>
    </lineage>
</organism>
<dbReference type="EMBL" id="MZ322021">
    <property type="protein sequence ID" value="QXN74377.1"/>
    <property type="molecule type" value="Genomic_DNA"/>
</dbReference>
<evidence type="ECO:0000313" key="2">
    <source>
        <dbReference type="Proteomes" id="UP000827554"/>
    </source>
</evidence>
<protein>
    <submittedName>
        <fullName evidence="1">Uncharacterized protein</fullName>
    </submittedName>
</protein>
<keyword evidence="2" id="KW-1185">Reference proteome</keyword>
<name>A0AAE7VDL1_9CAUD</name>
<reference evidence="1 2" key="1">
    <citation type="submission" date="2021-05" db="EMBL/GenBank/DDBJ databases">
        <authorList>
            <person name="Bhalla S."/>
            <person name="Clase K."/>
            <person name="Cornely K."/>
            <person name="Forsyth M.H."/>
            <person name="Gosselin S."/>
            <person name="Jensen A."/>
            <person name="Nieto F."/>
            <person name="Tarbox B."/>
            <person name="Butela K.A."/>
            <person name="Garlena R.A."/>
            <person name="Russell D.A."/>
            <person name="Jacobs-Sera D."/>
            <person name="Hatfull G.F."/>
        </authorList>
    </citation>
    <scope>NUCLEOTIDE SEQUENCE [LARGE SCALE GENOMIC DNA]</scope>
</reference>
<sequence>MSCPHDEISVVHHETRWGHATMPGEGFAKLIYPVMLEHIGTCALSRSLVRAEGDVERGEYVVDDGETLLHYNWRTDTGRECETHSEGCICECCNPVDRNMVGGVDPAEFEASGA</sequence>
<accession>A0AAE7VDL1</accession>
<evidence type="ECO:0000313" key="1">
    <source>
        <dbReference type="EMBL" id="QXN74377.1"/>
    </source>
</evidence>
<dbReference type="Proteomes" id="UP000827554">
    <property type="component" value="Segment"/>
</dbReference>
<gene>
    <name evidence="1" type="primary">162</name>
    <name evidence="1" type="ORF">SEA_CAFASSO_162</name>
</gene>